<sequence length="269" mass="30634">MTGWLRRWRRKRILAQKRIPERLWQEVIAAQPLLMRMSVPAQQQLHELATLLVAEKRFYGIAGLQVGPWQTTTIAALGCVPVLELGLDWYRGWCSIVIYPGGFRARHAYPDDAGVIHEQVTELIGEAWDGGPLVLSWEDIQGGVRLDGYNVVLHEFAHKLDMRNGVANGMPPLHRGMSRRDWTRAFTNAWNQAQAAAAAGEELVLDRYALESPGEFFAVACEVFFELPERLCAGYPAVYEQLRRFFRQDPLQRSSSSQAIYRPLTTERN</sequence>
<dbReference type="GO" id="GO:0004177">
    <property type="term" value="F:aminopeptidase activity"/>
    <property type="evidence" value="ECO:0007669"/>
    <property type="project" value="TreeGrafter"/>
</dbReference>
<dbReference type="eggNOG" id="COG3228">
    <property type="taxonomic scope" value="Bacteria"/>
</dbReference>
<comment type="caution">
    <text evidence="1">The sequence shown here is derived from an EMBL/GenBank/DDBJ whole genome shotgun (WGS) entry which is preliminary data.</text>
</comment>
<dbReference type="PANTHER" id="PTHR30164">
    <property type="entry name" value="MTFA PEPTIDASE"/>
    <property type="match status" value="1"/>
</dbReference>
<dbReference type="SUPFAM" id="SSF55486">
    <property type="entry name" value="Metalloproteases ('zincins'), catalytic domain"/>
    <property type="match status" value="1"/>
</dbReference>
<dbReference type="GO" id="GO:0005829">
    <property type="term" value="C:cytosol"/>
    <property type="evidence" value="ECO:0007669"/>
    <property type="project" value="TreeGrafter"/>
</dbReference>
<dbReference type="CDD" id="cd20169">
    <property type="entry name" value="Peptidase_M90_mtfA"/>
    <property type="match status" value="1"/>
</dbReference>
<dbReference type="InterPro" id="IPR010384">
    <property type="entry name" value="MtfA_fam"/>
</dbReference>
<gene>
    <name evidence="1" type="ORF">NB231_04465</name>
</gene>
<dbReference type="InterPro" id="IPR042252">
    <property type="entry name" value="MtfA_N"/>
</dbReference>
<reference evidence="1 2" key="1">
    <citation type="submission" date="2006-02" db="EMBL/GenBank/DDBJ databases">
        <authorList>
            <person name="Waterbury J."/>
            <person name="Ferriera S."/>
            <person name="Johnson J."/>
            <person name="Kravitz S."/>
            <person name="Halpern A."/>
            <person name="Remington K."/>
            <person name="Beeson K."/>
            <person name="Tran B."/>
            <person name="Rogers Y.-H."/>
            <person name="Friedman R."/>
            <person name="Venter J.C."/>
        </authorList>
    </citation>
    <scope>NUCLEOTIDE SEQUENCE [LARGE SCALE GENOMIC DNA]</scope>
    <source>
        <strain evidence="1 2">Nb-231</strain>
    </source>
</reference>
<dbReference type="HOGENOM" id="CLU_063037_0_1_6"/>
<organism evidence="1 2">
    <name type="scientific">Nitrococcus mobilis Nb-231</name>
    <dbReference type="NCBI Taxonomy" id="314278"/>
    <lineage>
        <taxon>Bacteria</taxon>
        <taxon>Pseudomonadati</taxon>
        <taxon>Pseudomonadota</taxon>
        <taxon>Gammaproteobacteria</taxon>
        <taxon>Chromatiales</taxon>
        <taxon>Ectothiorhodospiraceae</taxon>
        <taxon>Nitrococcus</taxon>
    </lineage>
</organism>
<dbReference type="Pfam" id="PF06167">
    <property type="entry name" value="Peptidase_M90"/>
    <property type="match status" value="1"/>
</dbReference>
<dbReference type="Proteomes" id="UP000003374">
    <property type="component" value="Unassembled WGS sequence"/>
</dbReference>
<dbReference type="STRING" id="314278.NB231_04465"/>
<dbReference type="PANTHER" id="PTHR30164:SF2">
    <property type="entry name" value="PROTEIN MTFA"/>
    <property type="match status" value="1"/>
</dbReference>
<name>A4BPX7_9GAMM</name>
<dbReference type="AlphaFoldDB" id="A4BPX7"/>
<dbReference type="GO" id="GO:0008237">
    <property type="term" value="F:metallopeptidase activity"/>
    <property type="evidence" value="ECO:0007669"/>
    <property type="project" value="InterPro"/>
</dbReference>
<proteinExistence type="predicted"/>
<dbReference type="Gene3D" id="1.10.472.150">
    <property type="entry name" value="Glucose-regulated metallo-peptidase M90, N-terminal domain"/>
    <property type="match status" value="1"/>
</dbReference>
<dbReference type="InterPro" id="IPR024079">
    <property type="entry name" value="MetalloPept_cat_dom_sf"/>
</dbReference>
<evidence type="ECO:0000313" key="2">
    <source>
        <dbReference type="Proteomes" id="UP000003374"/>
    </source>
</evidence>
<dbReference type="Gene3D" id="3.40.390.10">
    <property type="entry name" value="Collagenase (Catalytic Domain)"/>
    <property type="match status" value="1"/>
</dbReference>
<dbReference type="RefSeq" id="WP_005000086.1">
    <property type="nucleotide sequence ID" value="NZ_CH672427.1"/>
</dbReference>
<evidence type="ECO:0008006" key="3">
    <source>
        <dbReference type="Google" id="ProtNLM"/>
    </source>
</evidence>
<dbReference type="OrthoDB" id="9786424at2"/>
<protein>
    <recommendedName>
        <fullName evidence="3">Protein MtfA</fullName>
    </recommendedName>
</protein>
<keyword evidence="2" id="KW-1185">Reference proteome</keyword>
<dbReference type="EMBL" id="AAOF01000004">
    <property type="protein sequence ID" value="EAR22132.1"/>
    <property type="molecule type" value="Genomic_DNA"/>
</dbReference>
<accession>A4BPX7</accession>
<evidence type="ECO:0000313" key="1">
    <source>
        <dbReference type="EMBL" id="EAR22132.1"/>
    </source>
</evidence>